<evidence type="ECO:0000256" key="4">
    <source>
        <dbReference type="ARBA" id="ARBA00022840"/>
    </source>
</evidence>
<reference evidence="6 7" key="1">
    <citation type="journal article" date="2021" name="Angew. Chem. Int. Ed. Engl.">
        <title>A novel family of nonribosomal peptides modulate collective behavior in Pseudovibrio bacteria isolated from marine sponges.</title>
        <authorList>
            <person name="Ioca L.P."/>
            <person name="Dai Y."/>
            <person name="Kunakom S."/>
            <person name="Diaz-Espinosa J."/>
            <person name="Krunic A."/>
            <person name="Crnkovic C.M."/>
            <person name="Orjala J."/>
            <person name="Sanchez L.M."/>
            <person name="Ferreira A.G."/>
            <person name="Berlinck R.G.S."/>
            <person name="Eustaquio A.S."/>
        </authorList>
    </citation>
    <scope>NUCLEOTIDE SEQUENCE [LARGE SCALE GENOMIC DNA]</scope>
    <source>
        <strain evidence="6 7">Ab134</strain>
        <plasmid evidence="6 7">pAb134-04</plasmid>
    </source>
</reference>
<name>A0ABX8AVU8_9HYPH</name>
<dbReference type="SMART" id="SM00382">
    <property type="entry name" value="AAA"/>
    <property type="match status" value="1"/>
</dbReference>
<gene>
    <name evidence="6" type="ORF">KGB56_26575</name>
</gene>
<dbReference type="EMBL" id="CP074130">
    <property type="protein sequence ID" value="QUS59180.1"/>
    <property type="molecule type" value="Genomic_DNA"/>
</dbReference>
<dbReference type="InterPro" id="IPR017911">
    <property type="entry name" value="MacB-like_ATP-bd"/>
</dbReference>
<dbReference type="CDD" id="cd03255">
    <property type="entry name" value="ABC_MJ0796_LolCDE_FtsE"/>
    <property type="match status" value="1"/>
</dbReference>
<organism evidence="6 7">
    <name type="scientific">Pseudovibrio brasiliensis</name>
    <dbReference type="NCBI Taxonomy" id="1898042"/>
    <lineage>
        <taxon>Bacteria</taxon>
        <taxon>Pseudomonadati</taxon>
        <taxon>Pseudomonadota</taxon>
        <taxon>Alphaproteobacteria</taxon>
        <taxon>Hyphomicrobiales</taxon>
        <taxon>Stappiaceae</taxon>
        <taxon>Pseudovibrio</taxon>
    </lineage>
</organism>
<dbReference type="PANTHER" id="PTHR42798:SF2">
    <property type="entry name" value="ABC TRANSPORTER ATP-BINDING PROTEIN MG467-RELATED"/>
    <property type="match status" value="1"/>
</dbReference>
<geneLocation type="plasmid" evidence="6 7">
    <name>pAb134-04</name>
</geneLocation>
<proteinExistence type="inferred from homology"/>
<evidence type="ECO:0000256" key="1">
    <source>
        <dbReference type="ARBA" id="ARBA00005417"/>
    </source>
</evidence>
<evidence type="ECO:0000256" key="3">
    <source>
        <dbReference type="ARBA" id="ARBA00022741"/>
    </source>
</evidence>
<evidence type="ECO:0000256" key="2">
    <source>
        <dbReference type="ARBA" id="ARBA00022448"/>
    </source>
</evidence>
<dbReference type="Pfam" id="PF00005">
    <property type="entry name" value="ABC_tran"/>
    <property type="match status" value="1"/>
</dbReference>
<protein>
    <submittedName>
        <fullName evidence="6">ABC transporter ATP-binding protein</fullName>
    </submittedName>
</protein>
<dbReference type="Gene3D" id="3.40.50.300">
    <property type="entry name" value="P-loop containing nucleotide triphosphate hydrolases"/>
    <property type="match status" value="1"/>
</dbReference>
<keyword evidence="6" id="KW-0614">Plasmid</keyword>
<evidence type="ECO:0000259" key="5">
    <source>
        <dbReference type="PROSITE" id="PS50893"/>
    </source>
</evidence>
<keyword evidence="7" id="KW-1185">Reference proteome</keyword>
<dbReference type="PROSITE" id="PS50893">
    <property type="entry name" value="ABC_TRANSPORTER_2"/>
    <property type="match status" value="1"/>
</dbReference>
<dbReference type="SUPFAM" id="SSF52540">
    <property type="entry name" value="P-loop containing nucleoside triphosphate hydrolases"/>
    <property type="match status" value="1"/>
</dbReference>
<dbReference type="GO" id="GO:0005524">
    <property type="term" value="F:ATP binding"/>
    <property type="evidence" value="ECO:0007669"/>
    <property type="project" value="UniProtKB-KW"/>
</dbReference>
<evidence type="ECO:0000313" key="7">
    <source>
        <dbReference type="Proteomes" id="UP000680706"/>
    </source>
</evidence>
<dbReference type="InterPro" id="IPR017871">
    <property type="entry name" value="ABC_transporter-like_CS"/>
</dbReference>
<keyword evidence="4 6" id="KW-0067">ATP-binding</keyword>
<dbReference type="PROSITE" id="PS00211">
    <property type="entry name" value="ABC_TRANSPORTER_1"/>
    <property type="match status" value="1"/>
</dbReference>
<sequence>MNVFSKHLSVNNEISFRTEKLVKIYGEGSAAVRALNSVSIDVLKGDLVVLLGTSGSGKSTLLSILGGLDRPSSGVVFFENQELSKSSDAELTLYRRQKVGFVFQAYNLISSLTALENVELAAEISEKALAAEYALDLVGLKDRLHHFPSQLSGGEQQRVAIARAIVKQPCVLLCDEPTGALDSASGRKVLSLLSHVNKELRTTVVIVTHAAATASMADRVIHFADGCPAKVEINNRKLCADDIDW</sequence>
<dbReference type="InterPro" id="IPR027417">
    <property type="entry name" value="P-loop_NTPase"/>
</dbReference>
<dbReference type="InterPro" id="IPR003439">
    <property type="entry name" value="ABC_transporter-like_ATP-bd"/>
</dbReference>
<dbReference type="RefSeq" id="WP_075701547.1">
    <property type="nucleotide sequence ID" value="NZ_CP074130.1"/>
</dbReference>
<dbReference type="PANTHER" id="PTHR42798">
    <property type="entry name" value="LIPOPROTEIN-RELEASING SYSTEM ATP-BINDING PROTEIN LOLD"/>
    <property type="match status" value="1"/>
</dbReference>
<comment type="similarity">
    <text evidence="1">Belongs to the ABC transporter superfamily.</text>
</comment>
<feature type="domain" description="ABC transporter" evidence="5">
    <location>
        <begin position="16"/>
        <end position="245"/>
    </location>
</feature>
<dbReference type="InterPro" id="IPR003593">
    <property type="entry name" value="AAA+_ATPase"/>
</dbReference>
<keyword evidence="2" id="KW-0813">Transport</keyword>
<evidence type="ECO:0000313" key="6">
    <source>
        <dbReference type="EMBL" id="QUS59180.1"/>
    </source>
</evidence>
<keyword evidence="3" id="KW-0547">Nucleotide-binding</keyword>
<accession>A0ABX8AVU8</accession>
<dbReference type="Proteomes" id="UP000680706">
    <property type="component" value="Plasmid pAb134-04"/>
</dbReference>